<dbReference type="Proteomes" id="UP000823388">
    <property type="component" value="Chromosome 4N"/>
</dbReference>
<evidence type="ECO:0000313" key="2">
    <source>
        <dbReference type="EMBL" id="KAG2608226.1"/>
    </source>
</evidence>
<accession>A0A8T0THQ9</accession>
<name>A0A8T0THQ9_PANVG</name>
<dbReference type="Gene3D" id="3.40.50.300">
    <property type="entry name" value="P-loop containing nucleotide triphosphate hydrolases"/>
    <property type="match status" value="1"/>
</dbReference>
<organism evidence="2 3">
    <name type="scientific">Panicum virgatum</name>
    <name type="common">Blackwell switchgrass</name>
    <dbReference type="NCBI Taxonomy" id="38727"/>
    <lineage>
        <taxon>Eukaryota</taxon>
        <taxon>Viridiplantae</taxon>
        <taxon>Streptophyta</taxon>
        <taxon>Embryophyta</taxon>
        <taxon>Tracheophyta</taxon>
        <taxon>Spermatophyta</taxon>
        <taxon>Magnoliopsida</taxon>
        <taxon>Liliopsida</taxon>
        <taxon>Poales</taxon>
        <taxon>Poaceae</taxon>
        <taxon>PACMAD clade</taxon>
        <taxon>Panicoideae</taxon>
        <taxon>Panicodae</taxon>
        <taxon>Paniceae</taxon>
        <taxon>Panicinae</taxon>
        <taxon>Panicum</taxon>
        <taxon>Panicum sect. Hiantes</taxon>
    </lineage>
</organism>
<evidence type="ECO:0000313" key="3">
    <source>
        <dbReference type="Proteomes" id="UP000823388"/>
    </source>
</evidence>
<reference evidence="2" key="1">
    <citation type="submission" date="2020-05" db="EMBL/GenBank/DDBJ databases">
        <title>WGS assembly of Panicum virgatum.</title>
        <authorList>
            <person name="Lovell J.T."/>
            <person name="Jenkins J."/>
            <person name="Shu S."/>
            <person name="Juenger T.E."/>
            <person name="Schmutz J."/>
        </authorList>
    </citation>
    <scope>NUCLEOTIDE SEQUENCE</scope>
    <source>
        <strain evidence="2">AP13</strain>
    </source>
</reference>
<protein>
    <recommendedName>
        <fullName evidence="1">ABC transporter domain-containing protein</fullName>
    </recommendedName>
</protein>
<dbReference type="GO" id="GO:0005524">
    <property type="term" value="F:ATP binding"/>
    <property type="evidence" value="ECO:0007669"/>
    <property type="project" value="InterPro"/>
</dbReference>
<keyword evidence="3" id="KW-1185">Reference proteome</keyword>
<comment type="caution">
    <text evidence="2">The sequence shown here is derived from an EMBL/GenBank/DDBJ whole genome shotgun (WGS) entry which is preliminary data.</text>
</comment>
<gene>
    <name evidence="2" type="ORF">PVAP13_4NG278800</name>
</gene>
<dbReference type="AlphaFoldDB" id="A0A8T0THQ9"/>
<dbReference type="InterPro" id="IPR003439">
    <property type="entry name" value="ABC_transporter-like_ATP-bd"/>
</dbReference>
<dbReference type="InterPro" id="IPR027417">
    <property type="entry name" value="P-loop_NTPase"/>
</dbReference>
<dbReference type="PANTHER" id="PTHR43423:SF1">
    <property type="entry name" value="ABC TRANSPORTER I FAMILY MEMBER 17"/>
    <property type="match status" value="1"/>
</dbReference>
<dbReference type="SUPFAM" id="SSF52540">
    <property type="entry name" value="P-loop containing nucleoside triphosphate hydrolases"/>
    <property type="match status" value="1"/>
</dbReference>
<evidence type="ECO:0000259" key="1">
    <source>
        <dbReference type="Pfam" id="PF00005"/>
    </source>
</evidence>
<dbReference type="Pfam" id="PF00005">
    <property type="entry name" value="ABC_tran"/>
    <property type="match status" value="1"/>
</dbReference>
<feature type="domain" description="ABC transporter" evidence="1">
    <location>
        <begin position="73"/>
        <end position="149"/>
    </location>
</feature>
<dbReference type="GO" id="GO:0016887">
    <property type="term" value="F:ATP hydrolysis activity"/>
    <property type="evidence" value="ECO:0007669"/>
    <property type="project" value="InterPro"/>
</dbReference>
<dbReference type="PANTHER" id="PTHR43423">
    <property type="entry name" value="ABC TRANSPORTER I FAMILY MEMBER 17"/>
    <property type="match status" value="1"/>
</dbReference>
<dbReference type="EMBL" id="CM029044">
    <property type="protein sequence ID" value="KAG2608226.1"/>
    <property type="molecule type" value="Genomic_DNA"/>
</dbReference>
<proteinExistence type="predicted"/>
<sequence length="185" mass="19677">MASDSGILELLSGGKWRTVTCSPNEEGNDKDYLLDVDKMLADGGGEDGAPGRPPKIRVRGLSRRAAASGEEILRGVDLDVPGGVVMGVIGPSGSGKTTLLRALNRLWEPAPGAVLLDGVDVCSLDVRALRRRVGILFQQPAMFEGMDVEPARLVIYTTRKRAIHPPPVSTGRFKPGTNVNLVPVL</sequence>